<dbReference type="FunFam" id="3.40.50.2300:FF:000001">
    <property type="entry name" value="DNA-binding response regulator PhoB"/>
    <property type="match status" value="1"/>
</dbReference>
<keyword evidence="2" id="KW-0902">Two-component regulatory system</keyword>
<dbReference type="EMBL" id="PCWA01000085">
    <property type="protein sequence ID" value="PIQ88791.1"/>
    <property type="molecule type" value="Genomic_DNA"/>
</dbReference>
<dbReference type="InterPro" id="IPR011006">
    <property type="entry name" value="CheY-like_superfamily"/>
</dbReference>
<gene>
    <name evidence="8" type="ORF">COV72_06480</name>
</gene>
<feature type="non-terminal residue" evidence="8">
    <location>
        <position position="106"/>
    </location>
</feature>
<dbReference type="InterPro" id="IPR001789">
    <property type="entry name" value="Sig_transdc_resp-reg_receiver"/>
</dbReference>
<protein>
    <submittedName>
        <fullName evidence="8">DNA-binding response regulator</fullName>
    </submittedName>
</protein>
<evidence type="ECO:0000259" key="7">
    <source>
        <dbReference type="PROSITE" id="PS50110"/>
    </source>
</evidence>
<evidence type="ECO:0000256" key="5">
    <source>
        <dbReference type="ARBA" id="ARBA00023163"/>
    </source>
</evidence>
<accession>A0A2H0LWM3</accession>
<dbReference type="PROSITE" id="PS50110">
    <property type="entry name" value="RESPONSE_REGULATORY"/>
    <property type="match status" value="1"/>
</dbReference>
<dbReference type="PANTHER" id="PTHR48111">
    <property type="entry name" value="REGULATOR OF RPOS"/>
    <property type="match status" value="1"/>
</dbReference>
<organism evidence="8 9">
    <name type="scientific">Candidatus Ghiorseimicrobium undicola</name>
    <dbReference type="NCBI Taxonomy" id="1974746"/>
    <lineage>
        <taxon>Bacteria</taxon>
        <taxon>Pseudomonadati</taxon>
        <taxon>Candidatus Omnitrophota</taxon>
        <taxon>Candidatus Ghiorseimicrobium</taxon>
    </lineage>
</organism>
<dbReference type="Pfam" id="PF00072">
    <property type="entry name" value="Response_reg"/>
    <property type="match status" value="1"/>
</dbReference>
<evidence type="ECO:0000256" key="6">
    <source>
        <dbReference type="PROSITE-ProRule" id="PRU00169"/>
    </source>
</evidence>
<keyword evidence="5" id="KW-0804">Transcription</keyword>
<comment type="caution">
    <text evidence="8">The sequence shown here is derived from an EMBL/GenBank/DDBJ whole genome shotgun (WGS) entry which is preliminary data.</text>
</comment>
<dbReference type="Proteomes" id="UP000229641">
    <property type="component" value="Unassembled WGS sequence"/>
</dbReference>
<evidence type="ECO:0000256" key="2">
    <source>
        <dbReference type="ARBA" id="ARBA00023012"/>
    </source>
</evidence>
<evidence type="ECO:0000313" key="9">
    <source>
        <dbReference type="Proteomes" id="UP000229641"/>
    </source>
</evidence>
<dbReference type="GO" id="GO:0005829">
    <property type="term" value="C:cytosol"/>
    <property type="evidence" value="ECO:0007669"/>
    <property type="project" value="TreeGrafter"/>
</dbReference>
<dbReference type="InterPro" id="IPR039420">
    <property type="entry name" value="WalR-like"/>
</dbReference>
<feature type="domain" description="Response regulatory" evidence="7">
    <location>
        <begin position="3"/>
        <end position="106"/>
    </location>
</feature>
<evidence type="ECO:0000256" key="3">
    <source>
        <dbReference type="ARBA" id="ARBA00023015"/>
    </source>
</evidence>
<sequence length="106" mass="11755">MKKILLIDDNDALCEIIRMLLEKEGFAVAVSHDGNDGLDNIHKEKPDLVILDLGLPGLPGEEVCRRIRKDDDVAKTPVIMLTAKQEDSDRIVGRVIGADSYITKPF</sequence>
<dbReference type="CDD" id="cd17574">
    <property type="entry name" value="REC_OmpR"/>
    <property type="match status" value="1"/>
</dbReference>
<keyword evidence="1 6" id="KW-0597">Phosphoprotein</keyword>
<evidence type="ECO:0000256" key="1">
    <source>
        <dbReference type="ARBA" id="ARBA00022553"/>
    </source>
</evidence>
<dbReference type="SUPFAM" id="SSF52172">
    <property type="entry name" value="CheY-like"/>
    <property type="match status" value="1"/>
</dbReference>
<dbReference type="AlphaFoldDB" id="A0A2H0LWM3"/>
<feature type="modified residue" description="4-aspartylphosphate" evidence="6">
    <location>
        <position position="52"/>
    </location>
</feature>
<dbReference type="GO" id="GO:0000976">
    <property type="term" value="F:transcription cis-regulatory region binding"/>
    <property type="evidence" value="ECO:0007669"/>
    <property type="project" value="TreeGrafter"/>
</dbReference>
<keyword evidence="4 8" id="KW-0238">DNA-binding</keyword>
<proteinExistence type="predicted"/>
<dbReference type="GO" id="GO:0006355">
    <property type="term" value="P:regulation of DNA-templated transcription"/>
    <property type="evidence" value="ECO:0007669"/>
    <property type="project" value="TreeGrafter"/>
</dbReference>
<name>A0A2H0LWM3_9BACT</name>
<dbReference type="SMART" id="SM00448">
    <property type="entry name" value="REC"/>
    <property type="match status" value="1"/>
</dbReference>
<evidence type="ECO:0000256" key="4">
    <source>
        <dbReference type="ARBA" id="ARBA00023125"/>
    </source>
</evidence>
<keyword evidence="3" id="KW-0805">Transcription regulation</keyword>
<evidence type="ECO:0000313" key="8">
    <source>
        <dbReference type="EMBL" id="PIQ88791.1"/>
    </source>
</evidence>
<reference evidence="8 9" key="1">
    <citation type="submission" date="2017-09" db="EMBL/GenBank/DDBJ databases">
        <title>Depth-based differentiation of microbial function through sediment-hosted aquifers and enrichment of novel symbionts in the deep terrestrial subsurface.</title>
        <authorList>
            <person name="Probst A.J."/>
            <person name="Ladd B."/>
            <person name="Jarett J.K."/>
            <person name="Geller-Mcgrath D.E."/>
            <person name="Sieber C.M."/>
            <person name="Emerson J.B."/>
            <person name="Anantharaman K."/>
            <person name="Thomas B.C."/>
            <person name="Malmstrom R."/>
            <person name="Stieglmeier M."/>
            <person name="Klingl A."/>
            <person name="Woyke T."/>
            <person name="Ryan C.M."/>
            <person name="Banfield J.F."/>
        </authorList>
    </citation>
    <scope>NUCLEOTIDE SEQUENCE [LARGE SCALE GENOMIC DNA]</scope>
    <source>
        <strain evidence="8">CG11_big_fil_rev_8_21_14_0_20_42_13</strain>
    </source>
</reference>
<dbReference type="GO" id="GO:0032993">
    <property type="term" value="C:protein-DNA complex"/>
    <property type="evidence" value="ECO:0007669"/>
    <property type="project" value="TreeGrafter"/>
</dbReference>
<dbReference type="GO" id="GO:0000156">
    <property type="term" value="F:phosphorelay response regulator activity"/>
    <property type="evidence" value="ECO:0007669"/>
    <property type="project" value="TreeGrafter"/>
</dbReference>
<dbReference type="Gene3D" id="3.40.50.2300">
    <property type="match status" value="1"/>
</dbReference>
<dbReference type="PANTHER" id="PTHR48111:SF1">
    <property type="entry name" value="TWO-COMPONENT RESPONSE REGULATOR ORR33"/>
    <property type="match status" value="1"/>
</dbReference>